<dbReference type="EMBL" id="JADAQX010000437">
    <property type="protein sequence ID" value="KAF8820246.1"/>
    <property type="molecule type" value="Genomic_DNA"/>
</dbReference>
<comment type="caution">
    <text evidence="6">The sequence shown here is derived from an EMBL/GenBank/DDBJ whole genome shotgun (WGS) entry which is preliminary data.</text>
</comment>
<keyword evidence="4" id="KW-0539">Nucleus</keyword>
<keyword evidence="3" id="KW-0677">Repeat</keyword>
<protein>
    <submittedName>
        <fullName evidence="6">Leucine-rich repeat protein LRR1</fullName>
    </submittedName>
</protein>
<dbReference type="SUPFAM" id="SSF52058">
    <property type="entry name" value="L domain-like"/>
    <property type="match status" value="1"/>
</dbReference>
<evidence type="ECO:0000256" key="2">
    <source>
        <dbReference type="ARBA" id="ARBA00022614"/>
    </source>
</evidence>
<dbReference type="InterPro" id="IPR050576">
    <property type="entry name" value="Cilia_flagella_integrity"/>
</dbReference>
<evidence type="ECO:0000256" key="1">
    <source>
        <dbReference type="ARBA" id="ARBA00004123"/>
    </source>
</evidence>
<accession>A0ABQ7J8D5</accession>
<evidence type="ECO:0000313" key="7">
    <source>
        <dbReference type="Proteomes" id="UP000823046"/>
    </source>
</evidence>
<dbReference type="SMART" id="SM00365">
    <property type="entry name" value="LRR_SD22"/>
    <property type="match status" value="11"/>
</dbReference>
<reference evidence="6 7" key="1">
    <citation type="journal article" date="2020" name="bioRxiv">
        <title>Metabolic contributions of an alphaproteobacterial endosymbiont in the apicomplexan Cardiosporidium cionae.</title>
        <authorList>
            <person name="Hunter E.S."/>
            <person name="Paight C.J."/>
            <person name="Lane C.E."/>
        </authorList>
    </citation>
    <scope>NUCLEOTIDE SEQUENCE [LARGE SCALE GENOMIC DNA]</scope>
    <source>
        <strain evidence="6">ESH_2018</strain>
    </source>
</reference>
<name>A0ABQ7J8D5_9APIC</name>
<evidence type="ECO:0000256" key="4">
    <source>
        <dbReference type="ARBA" id="ARBA00023242"/>
    </source>
</evidence>
<dbReference type="InterPro" id="IPR003591">
    <property type="entry name" value="Leu-rich_rpt_typical-subtyp"/>
</dbReference>
<evidence type="ECO:0000256" key="5">
    <source>
        <dbReference type="ARBA" id="ARBA00023460"/>
    </source>
</evidence>
<keyword evidence="7" id="KW-1185">Reference proteome</keyword>
<comment type="subcellular location">
    <subcellularLocation>
        <location evidence="1">Nucleus</location>
    </subcellularLocation>
</comment>
<dbReference type="PANTHER" id="PTHR45973">
    <property type="entry name" value="PROTEIN PHOSPHATASE 1 REGULATORY SUBUNIT SDS22-RELATED"/>
    <property type="match status" value="1"/>
</dbReference>
<dbReference type="PROSITE" id="PS51450">
    <property type="entry name" value="LRR"/>
    <property type="match status" value="8"/>
</dbReference>
<dbReference type="InterPro" id="IPR032675">
    <property type="entry name" value="LRR_dom_sf"/>
</dbReference>
<proteinExistence type="inferred from homology"/>
<comment type="similarity">
    <text evidence="5">Belongs to the SDS22 family.</text>
</comment>
<gene>
    <name evidence="6" type="primary">LRR1</name>
    <name evidence="6" type="ORF">IE077_003376</name>
</gene>
<organism evidence="6 7">
    <name type="scientific">Cardiosporidium cionae</name>
    <dbReference type="NCBI Taxonomy" id="476202"/>
    <lineage>
        <taxon>Eukaryota</taxon>
        <taxon>Sar</taxon>
        <taxon>Alveolata</taxon>
        <taxon>Apicomplexa</taxon>
        <taxon>Aconoidasida</taxon>
        <taxon>Nephromycida</taxon>
        <taxon>Cardiosporidium</taxon>
    </lineage>
</organism>
<evidence type="ECO:0000313" key="6">
    <source>
        <dbReference type="EMBL" id="KAF8820246.1"/>
    </source>
</evidence>
<dbReference type="Pfam" id="PF13855">
    <property type="entry name" value="LRR_8"/>
    <property type="match status" value="1"/>
</dbReference>
<dbReference type="SMART" id="SM00369">
    <property type="entry name" value="LRR_TYP"/>
    <property type="match status" value="9"/>
</dbReference>
<dbReference type="InterPro" id="IPR001611">
    <property type="entry name" value="Leu-rich_rpt"/>
</dbReference>
<dbReference type="Gene3D" id="3.80.10.10">
    <property type="entry name" value="Ribonuclease Inhibitor"/>
    <property type="match status" value="2"/>
</dbReference>
<sequence length="362" mass="40849">MLPALNLMTEGTTCFNLPENGQYSHLTGDDAETQTHSSTGGDEVTYLRIGQDLPVSSDSESLNFTSSRIQRLEGLEKCSKLKTLSLVTNYITKIENLNTLAHLNELELYQNRIQVIEGLTPLYNLRVLDLSFNQIRKIENLSTLVNLEKLYLSNNKITKIEGLDALKNLKLLELGSNRIRTIEGLSSLTKLEELWLGKNKITSMLFPPFLHLRVLSLQSNRLENWDGTLCTNCQNLVELYVSNNNISSLPHGLRNLTCMKVLDLSSNKISQIEQLESLEALEDLWMNDNRIEDVKELRFLRGLTDLKTIYLERNPIQSNLGPGYRRMVLDAAPSIVQLDALILNSPLSIDSNSSLGKSAMRK</sequence>
<dbReference type="Pfam" id="PF12799">
    <property type="entry name" value="LRR_4"/>
    <property type="match status" value="2"/>
</dbReference>
<dbReference type="Proteomes" id="UP000823046">
    <property type="component" value="Unassembled WGS sequence"/>
</dbReference>
<dbReference type="PANTHER" id="PTHR45973:SF23">
    <property type="entry name" value="PROTEIN PHOSPHATASE 1 REGULATORY SUBUNIT 7"/>
    <property type="match status" value="1"/>
</dbReference>
<evidence type="ECO:0000256" key="3">
    <source>
        <dbReference type="ARBA" id="ARBA00022737"/>
    </source>
</evidence>
<keyword evidence="2" id="KW-0433">Leucine-rich repeat</keyword>
<dbReference type="InterPro" id="IPR025875">
    <property type="entry name" value="Leu-rich_rpt_4"/>
</dbReference>